<evidence type="ECO:0000313" key="2">
    <source>
        <dbReference type="EMBL" id="RMW51195.1"/>
    </source>
</evidence>
<dbReference type="RefSeq" id="WP_120769410.1">
    <property type="nucleotide sequence ID" value="NZ_CP032654.1"/>
</dbReference>
<dbReference type="Proteomes" id="UP000276249">
    <property type="component" value="Unassembled WGS sequence"/>
</dbReference>
<organism evidence="2 3">
    <name type="scientific">Lactiplantibacillus pentosus</name>
    <name type="common">Lactobacillus pentosus</name>
    <dbReference type="NCBI Taxonomy" id="1589"/>
    <lineage>
        <taxon>Bacteria</taxon>
        <taxon>Bacillati</taxon>
        <taxon>Bacillota</taxon>
        <taxon>Bacilli</taxon>
        <taxon>Lactobacillales</taxon>
        <taxon>Lactobacillaceae</taxon>
        <taxon>Lactiplantibacillus</taxon>
    </lineage>
</organism>
<comment type="caution">
    <text evidence="2">The sequence shown here is derived from an EMBL/GenBank/DDBJ whole genome shotgun (WGS) entry which is preliminary data.</text>
</comment>
<evidence type="ECO:0000313" key="3">
    <source>
        <dbReference type="Proteomes" id="UP000276249"/>
    </source>
</evidence>
<dbReference type="EMBL" id="RDCJ01000027">
    <property type="protein sequence ID" value="RMW51195.1"/>
    <property type="molecule type" value="Genomic_DNA"/>
</dbReference>
<gene>
    <name evidence="2" type="ORF">D6U18_02370</name>
</gene>
<name>A0ABD7IT65_LACPE</name>
<feature type="domain" description="Transposase DDE" evidence="1">
    <location>
        <begin position="9"/>
        <end position="73"/>
    </location>
</feature>
<sequence>MFSFQTFPSLTNTRADDLFEYYDKRGVVKNNTQETELGFYLDKNNSHDYLANTFRMLFSALVYNIVQVVKQSVSSLGKRDF</sequence>
<dbReference type="InterPro" id="IPR025668">
    <property type="entry name" value="Tnp_DDE_dom"/>
</dbReference>
<dbReference type="Pfam" id="PF13701">
    <property type="entry name" value="DDE_Tnp_1_4"/>
    <property type="match status" value="1"/>
</dbReference>
<dbReference type="AlphaFoldDB" id="A0ABD7IT65"/>
<evidence type="ECO:0000259" key="1">
    <source>
        <dbReference type="Pfam" id="PF13701"/>
    </source>
</evidence>
<reference evidence="2 3" key="1">
    <citation type="submission" date="2018-10" db="EMBL/GenBank/DDBJ databases">
        <title>Genome sequences of five Lactobacillus pentosus strains isolated from brines of traditionally fermented spanish-style green table olives and differences between them.</title>
        <authorList>
            <person name="Jimenez Diaz R."/>
        </authorList>
    </citation>
    <scope>NUCLEOTIDE SEQUENCE [LARGE SCALE GENOMIC DNA]</scope>
    <source>
        <strain evidence="2 3">IG10</strain>
    </source>
</reference>
<protein>
    <recommendedName>
        <fullName evidence="1">Transposase DDE domain-containing protein</fullName>
    </recommendedName>
</protein>
<accession>A0ABD7IT65</accession>
<proteinExistence type="predicted"/>